<evidence type="ECO:0000313" key="1">
    <source>
        <dbReference type="EMBL" id="MFC3835119.1"/>
    </source>
</evidence>
<organism evidence="1 2">
    <name type="scientific">Deinococcus rufus</name>
    <dbReference type="NCBI Taxonomy" id="2136097"/>
    <lineage>
        <taxon>Bacteria</taxon>
        <taxon>Thermotogati</taxon>
        <taxon>Deinococcota</taxon>
        <taxon>Deinococci</taxon>
        <taxon>Deinococcales</taxon>
        <taxon>Deinococcaceae</taxon>
        <taxon>Deinococcus</taxon>
    </lineage>
</organism>
<proteinExistence type="predicted"/>
<dbReference type="EMBL" id="JBHRZG010000024">
    <property type="protein sequence ID" value="MFC3835119.1"/>
    <property type="molecule type" value="Genomic_DNA"/>
</dbReference>
<gene>
    <name evidence="1" type="ORF">ACFOSB_19835</name>
</gene>
<sequence>MTSRGRPLLPSILACVLAGGAVLAAPSAYRLVVNGKATTAQAIVVNGQTYVPLSALTAAGVQAKTEATTLSLTLPGSVAGGSNGVAAVAGCMNQTLFNGVWRFRVLSVTPVATTFVNKPGWEVTAELRNGTAQALALGDTGFLANNLSLAFSDATTLPFGDWSPNRAQWDHNKTIPPGAAYSVKGQFEATPETAGKAPTKVLYIRAGNVRSGLPWSAPDPAFRVDLGCRK</sequence>
<evidence type="ECO:0000313" key="2">
    <source>
        <dbReference type="Proteomes" id="UP001595803"/>
    </source>
</evidence>
<dbReference type="Proteomes" id="UP001595803">
    <property type="component" value="Unassembled WGS sequence"/>
</dbReference>
<keyword evidence="2" id="KW-1185">Reference proteome</keyword>
<protein>
    <recommendedName>
        <fullName evidence="3">Copper amine oxidase-like N-terminal domain-containing protein</fullName>
    </recommendedName>
</protein>
<comment type="caution">
    <text evidence="1">The sequence shown here is derived from an EMBL/GenBank/DDBJ whole genome shotgun (WGS) entry which is preliminary data.</text>
</comment>
<evidence type="ECO:0008006" key="3">
    <source>
        <dbReference type="Google" id="ProtNLM"/>
    </source>
</evidence>
<accession>A0ABV7ZG55</accession>
<reference evidence="2" key="1">
    <citation type="journal article" date="2019" name="Int. J. Syst. Evol. Microbiol.">
        <title>The Global Catalogue of Microorganisms (GCM) 10K type strain sequencing project: providing services to taxonomists for standard genome sequencing and annotation.</title>
        <authorList>
            <consortium name="The Broad Institute Genomics Platform"/>
            <consortium name="The Broad Institute Genome Sequencing Center for Infectious Disease"/>
            <person name="Wu L."/>
            <person name="Ma J."/>
        </authorList>
    </citation>
    <scope>NUCLEOTIDE SEQUENCE [LARGE SCALE GENOMIC DNA]</scope>
    <source>
        <strain evidence="2">CCTCC AB 2017081</strain>
    </source>
</reference>
<name>A0ABV7ZG55_9DEIO</name>